<evidence type="ECO:0000259" key="12">
    <source>
        <dbReference type="Pfam" id="PF06333"/>
    </source>
</evidence>
<comment type="similarity">
    <text evidence="2 10">Belongs to the Mediator complex subunit 13 family.</text>
</comment>
<evidence type="ECO:0000256" key="5">
    <source>
        <dbReference type="ARBA" id="ARBA00023015"/>
    </source>
</evidence>
<comment type="subunit">
    <text evidence="10">Component of the SRB8-11 complex, which itself associates with the Mediator complex.</text>
</comment>
<gene>
    <name evidence="14" type="ORF">DNF11_3269</name>
</gene>
<evidence type="ECO:0000256" key="4">
    <source>
        <dbReference type="ARBA" id="ARBA00022491"/>
    </source>
</evidence>
<comment type="subcellular location">
    <subcellularLocation>
        <location evidence="1 10">Nucleus</location>
    </subcellularLocation>
</comment>
<evidence type="ECO:0000313" key="14">
    <source>
        <dbReference type="EMBL" id="AYO44219.1"/>
    </source>
</evidence>
<dbReference type="GO" id="GO:0016592">
    <property type="term" value="C:mediator complex"/>
    <property type="evidence" value="ECO:0007669"/>
    <property type="project" value="InterPro"/>
</dbReference>
<keyword evidence="5 10" id="KW-0805">Transcription regulation</keyword>
<dbReference type="InterPro" id="IPR021643">
    <property type="entry name" value="Mediator_Med13_N"/>
</dbReference>
<dbReference type="Proteomes" id="UP000269793">
    <property type="component" value="Chromosome VI"/>
</dbReference>
<dbReference type="GO" id="GO:0003713">
    <property type="term" value="F:transcription coactivator activity"/>
    <property type="evidence" value="ECO:0007669"/>
    <property type="project" value="TreeGrafter"/>
</dbReference>
<feature type="region of interest" description="Disordered" evidence="11">
    <location>
        <begin position="359"/>
        <end position="440"/>
    </location>
</feature>
<evidence type="ECO:0000256" key="3">
    <source>
        <dbReference type="ARBA" id="ARBA00019618"/>
    </source>
</evidence>
<organism evidence="14 15">
    <name type="scientific">Malassezia restricta (strain ATCC 96810 / NBRC 103918 / CBS 7877)</name>
    <name type="common">Seborrheic dermatitis infection agent</name>
    <dbReference type="NCBI Taxonomy" id="425264"/>
    <lineage>
        <taxon>Eukaryota</taxon>
        <taxon>Fungi</taxon>
        <taxon>Dikarya</taxon>
        <taxon>Basidiomycota</taxon>
        <taxon>Ustilaginomycotina</taxon>
        <taxon>Malasseziomycetes</taxon>
        <taxon>Malasseziales</taxon>
        <taxon>Malasseziaceae</taxon>
        <taxon>Malassezia</taxon>
    </lineage>
</organism>
<feature type="compositionally biased region" description="Low complexity" evidence="11">
    <location>
        <begin position="372"/>
        <end position="384"/>
    </location>
</feature>
<dbReference type="AlphaFoldDB" id="A0A3G2SAH3"/>
<keyword evidence="8 10" id="KW-0539">Nucleus</keyword>
<protein>
    <recommendedName>
        <fullName evidence="3 10">Mediator of RNA polymerase II transcription subunit 13</fullName>
    </recommendedName>
    <alternativeName>
        <fullName evidence="9 10">Mediator complex subunit 13</fullName>
    </alternativeName>
</protein>
<dbReference type="STRING" id="425264.A0A3G2SAH3"/>
<evidence type="ECO:0000313" key="15">
    <source>
        <dbReference type="Proteomes" id="UP000269793"/>
    </source>
</evidence>
<dbReference type="InterPro" id="IPR051139">
    <property type="entry name" value="Mediator_complx_sub13"/>
</dbReference>
<evidence type="ECO:0000259" key="13">
    <source>
        <dbReference type="Pfam" id="PF11597"/>
    </source>
</evidence>
<feature type="compositionally biased region" description="Pro residues" evidence="11">
    <location>
        <begin position="361"/>
        <end position="371"/>
    </location>
</feature>
<name>A0A3G2SAH3_MALR7</name>
<dbReference type="GO" id="GO:0045944">
    <property type="term" value="P:positive regulation of transcription by RNA polymerase II"/>
    <property type="evidence" value="ECO:0007669"/>
    <property type="project" value="TreeGrafter"/>
</dbReference>
<dbReference type="VEuPathDB" id="FungiDB:DNF11_3269"/>
<feature type="compositionally biased region" description="Low complexity" evidence="11">
    <location>
        <begin position="423"/>
        <end position="433"/>
    </location>
</feature>
<comment type="function">
    <text evidence="10">Component of the SRB8-11 complex. The SRB8-11 complex is a regulatory module of the Mediator complex which is itself involved in regulation of basal and activated RNA polymerase II-dependent transcription. The SRB8-11 complex may be involved in the transcriptional repression of a subset of genes regulated by Mediator. It may inhibit the association of the Mediator complex with RNA polymerase II to form the holoenzyme complex.</text>
</comment>
<reference evidence="14 15" key="1">
    <citation type="submission" date="2018-10" db="EMBL/GenBank/DDBJ databases">
        <title>Complete genome sequence of Malassezia restricta CBS 7877.</title>
        <authorList>
            <person name="Morand S.C."/>
            <person name="Bertignac M."/>
            <person name="Iltis A."/>
            <person name="Kolder I."/>
            <person name="Pirovano W."/>
            <person name="Jourdain R."/>
            <person name="Clavaud C."/>
        </authorList>
    </citation>
    <scope>NUCLEOTIDE SEQUENCE [LARGE SCALE GENOMIC DNA]</scope>
    <source>
        <strain evidence="14 15">CBS 7877</strain>
    </source>
</reference>
<dbReference type="EMBL" id="CP033153">
    <property type="protein sequence ID" value="AYO44219.1"/>
    <property type="molecule type" value="Genomic_DNA"/>
</dbReference>
<keyword evidence="7 10" id="KW-0804">Transcription</keyword>
<evidence type="ECO:0000256" key="10">
    <source>
        <dbReference type="RuleBase" id="RU364134"/>
    </source>
</evidence>
<dbReference type="PANTHER" id="PTHR48249">
    <property type="entry name" value="MEDIATOR OF RNA POLYMERASE II TRANSCRIPTION SUBUNIT 13"/>
    <property type="match status" value="1"/>
</dbReference>
<dbReference type="OrthoDB" id="103819at2759"/>
<sequence length="894" mass="97628">MAHSAALAHTSAPLPPHASVQWRQYVAPDAPDALADAARQLQRALITAAPASPSPATWIAAPTSVPLYALQGTSSCLWVFLWQDTHPTPVMERYLSSLVLRSSGAYVVSRVDEADPASSTREAHLHFLHAVCHAVADGLCGASQLRVAGGLLHLDGRDDAGAASSTDYTTFRAYTSHTTLHVMSRTERRPWTRLDARVVAGDALPRNVVLGETRVRLLPTLRRGRLLSTCIDTSESCRQLREALDDVLPTRDPHFATLWLDEHDDERPLGTVLWPVDLCLVEHDVSALDAPVPWTMRSAQALLASAAWPDERTKLVSPMPPRIVSLVSSSPHVDPPGFDDDDMFRTIGQLTEDDLRFFQTPPRPADPPFPAPASTTPATTPVAPKYDVHGKFFIPSGPRREEGRPSMSPRYSFGTPPSAGAWTASPTPSTDSDSAADEPDAAQRTLALARLHTSAAAPPRFSPPALPVSDAHAQRVRLAWVALYARTAQHAVPPTKLLAPLVSTTYPAEACSPPSLLVGCQHALIQISIDAVSSWTQLGLVPVGGPRTIGAHVVLVECDLPDDAVRSWVQTLSDELGAHALGTLVPGHVWRTQRDSDLQAVRDVIQDRAVVYLVYGHDHAACERLFRSWPMPRADVSLVPVPESEVWMRPPSRALMWASYEDALHRVCHIAPRTYEACTYLRERASLRLAWPPLLSYDPLHQGAVLHVAYDIVGRIVRVVCTDDRAQRLVCRAWDAGDACACIPLLWQVVRAIVADTSAAWHVVIGRLGTMSQADMDMWASCLDTREPFLLSVGLVCLERDAWPTAHADASVVYLSDMPLGLASGAWPIRVPRSAYVSAGAYAVHLVQLRHLADLDAYIHDVVLHYYALQCMTQLRWTTPAPALPWPFAILACT</sequence>
<dbReference type="PANTHER" id="PTHR48249:SF3">
    <property type="entry name" value="MEDIATOR OF RNA POLYMERASE II TRANSCRIPTION SUBUNIT 13"/>
    <property type="match status" value="1"/>
</dbReference>
<dbReference type="Pfam" id="PF11597">
    <property type="entry name" value="Med13_N"/>
    <property type="match status" value="1"/>
</dbReference>
<dbReference type="InterPro" id="IPR009401">
    <property type="entry name" value="Med13_C"/>
</dbReference>
<evidence type="ECO:0000256" key="8">
    <source>
        <dbReference type="ARBA" id="ARBA00023242"/>
    </source>
</evidence>
<feature type="domain" description="Mediator complex subunit Med13 N-terminal" evidence="13">
    <location>
        <begin position="14"/>
        <end position="283"/>
    </location>
</feature>
<evidence type="ECO:0000256" key="9">
    <source>
        <dbReference type="ARBA" id="ARBA00032008"/>
    </source>
</evidence>
<keyword evidence="4 10" id="KW-0678">Repressor</keyword>
<evidence type="ECO:0000256" key="7">
    <source>
        <dbReference type="ARBA" id="ARBA00023163"/>
    </source>
</evidence>
<keyword evidence="15" id="KW-1185">Reference proteome</keyword>
<keyword evidence="6 10" id="KW-0010">Activator</keyword>
<feature type="domain" description="Mediator complex subunit Med13 C-terminal" evidence="12">
    <location>
        <begin position="696"/>
        <end position="801"/>
    </location>
</feature>
<evidence type="ECO:0000256" key="6">
    <source>
        <dbReference type="ARBA" id="ARBA00023159"/>
    </source>
</evidence>
<accession>A0A3G2SAH3</accession>
<evidence type="ECO:0000256" key="1">
    <source>
        <dbReference type="ARBA" id="ARBA00004123"/>
    </source>
</evidence>
<evidence type="ECO:0000256" key="2">
    <source>
        <dbReference type="ARBA" id="ARBA00009354"/>
    </source>
</evidence>
<evidence type="ECO:0000256" key="11">
    <source>
        <dbReference type="SAM" id="MobiDB-lite"/>
    </source>
</evidence>
<dbReference type="Pfam" id="PF06333">
    <property type="entry name" value="Med13_C"/>
    <property type="match status" value="1"/>
</dbReference>
<proteinExistence type="inferred from homology"/>